<dbReference type="InterPro" id="IPR053977">
    <property type="entry name" value="Rv2466c-like"/>
</dbReference>
<reference evidence="1 2" key="1">
    <citation type="submission" date="2013-08" db="EMBL/GenBank/DDBJ databases">
        <title>The genome sequence of Knoellia sinensis.</title>
        <authorList>
            <person name="Zhu W."/>
            <person name="Wang G."/>
        </authorList>
    </citation>
    <scope>NUCLEOTIDE SEQUENCE [LARGE SCALE GENOMIC DNA]</scope>
    <source>
        <strain evidence="1 2">KCTC 19936</strain>
    </source>
</reference>
<evidence type="ECO:0000313" key="2">
    <source>
        <dbReference type="Proteomes" id="UP000030002"/>
    </source>
</evidence>
<dbReference type="EMBL" id="AVPJ01000001">
    <property type="protein sequence ID" value="KGN34588.1"/>
    <property type="molecule type" value="Genomic_DNA"/>
</dbReference>
<dbReference type="InterPro" id="IPR036249">
    <property type="entry name" value="Thioredoxin-like_sf"/>
</dbReference>
<proteinExistence type="predicted"/>
<dbReference type="STRING" id="1385520.N802_00375"/>
<dbReference type="Proteomes" id="UP000030002">
    <property type="component" value="Unassembled WGS sequence"/>
</dbReference>
<dbReference type="eggNOG" id="COG3531">
    <property type="taxonomic scope" value="Bacteria"/>
</dbReference>
<evidence type="ECO:0000313" key="1">
    <source>
        <dbReference type="EMBL" id="KGN34588.1"/>
    </source>
</evidence>
<sequence length="277" mass="30635">MRARPLNRFAGDMERLVSSNGAPDLAKWEIAVTAYLKKVQRHAPPRGTLQRIEAARASNATIPGAPTVVDLYVDPICPYTWIASCWLREVGRLRAIDVRHHVMSLHLLNAGGVLEKRYAGMVGPSRVAMAVVQQHGREAFATWHREFGHRIFDHWRFPTPREYRAAALDALVATGLPAALAEVAVSDAYDDALRASTDAAILPVGFDVGTPVVHIDGVAFFGPILNAVPMGDAAVRLFDGIRLVSESQDFFEFKRSRIAPPDVWYAPQERYDEGVRT</sequence>
<name>A0A0A0JBQ7_9MICO</name>
<organism evidence="1 2">
    <name type="scientific">Knoellia sinensis KCTC 19936</name>
    <dbReference type="NCBI Taxonomy" id="1385520"/>
    <lineage>
        <taxon>Bacteria</taxon>
        <taxon>Bacillati</taxon>
        <taxon>Actinomycetota</taxon>
        <taxon>Actinomycetes</taxon>
        <taxon>Micrococcales</taxon>
        <taxon>Intrasporangiaceae</taxon>
        <taxon>Knoellia</taxon>
    </lineage>
</organism>
<comment type="caution">
    <text evidence="1">The sequence shown here is derived from an EMBL/GenBank/DDBJ whole genome shotgun (WGS) entry which is preliminary data.</text>
</comment>
<accession>A0A0A0JBQ7</accession>
<dbReference type="Gene3D" id="3.40.30.10">
    <property type="entry name" value="Glutaredoxin"/>
    <property type="match status" value="1"/>
</dbReference>
<dbReference type="SUPFAM" id="SSF52833">
    <property type="entry name" value="Thioredoxin-like"/>
    <property type="match status" value="1"/>
</dbReference>
<gene>
    <name evidence="1" type="ORF">N802_00375</name>
</gene>
<dbReference type="AlphaFoldDB" id="A0A0A0JBQ7"/>
<dbReference type="Pfam" id="PF22234">
    <property type="entry name" value="Rv2466c-like"/>
    <property type="match status" value="1"/>
</dbReference>
<keyword evidence="2" id="KW-1185">Reference proteome</keyword>
<protein>
    <submittedName>
        <fullName evidence="1">DSBA oxidoreductase</fullName>
    </submittedName>
</protein>